<accession>A0A8X8WF72</accession>
<organism evidence="2">
    <name type="scientific">Salvia splendens</name>
    <name type="common">Scarlet sage</name>
    <dbReference type="NCBI Taxonomy" id="180675"/>
    <lineage>
        <taxon>Eukaryota</taxon>
        <taxon>Viridiplantae</taxon>
        <taxon>Streptophyta</taxon>
        <taxon>Embryophyta</taxon>
        <taxon>Tracheophyta</taxon>
        <taxon>Spermatophyta</taxon>
        <taxon>Magnoliopsida</taxon>
        <taxon>eudicotyledons</taxon>
        <taxon>Gunneridae</taxon>
        <taxon>Pentapetalae</taxon>
        <taxon>asterids</taxon>
        <taxon>lamiids</taxon>
        <taxon>Lamiales</taxon>
        <taxon>Lamiaceae</taxon>
        <taxon>Nepetoideae</taxon>
        <taxon>Mentheae</taxon>
        <taxon>Salviinae</taxon>
        <taxon>Salvia</taxon>
        <taxon>Salvia subgen. Calosphace</taxon>
        <taxon>core Calosphace</taxon>
    </lineage>
</organism>
<dbReference type="InterPro" id="IPR011053">
    <property type="entry name" value="Single_hybrid_motif"/>
</dbReference>
<dbReference type="SUPFAM" id="SSF51230">
    <property type="entry name" value="Single hybrid motif"/>
    <property type="match status" value="1"/>
</dbReference>
<reference evidence="2" key="2">
    <citation type="submission" date="2020-08" db="EMBL/GenBank/DDBJ databases">
        <title>Plant Genome Project.</title>
        <authorList>
            <person name="Zhang R.-G."/>
        </authorList>
    </citation>
    <scope>NUCLEOTIDE SEQUENCE</scope>
    <source>
        <strain evidence="2">Huo1</strain>
        <tissue evidence="2">Leaf</tissue>
    </source>
</reference>
<feature type="region of interest" description="Disordered" evidence="1">
    <location>
        <begin position="149"/>
        <end position="180"/>
    </location>
</feature>
<protein>
    <submittedName>
        <fullName evidence="2">Uncharacterized protein</fullName>
    </submittedName>
</protein>
<dbReference type="InterPro" id="IPR053217">
    <property type="entry name" value="ACC_Biotin_Carrier"/>
</dbReference>
<dbReference type="PANTHER" id="PTHR47597:SF2">
    <property type="entry name" value="LIPOYL-BINDING DOMAIN-CONTAINING PROTEIN"/>
    <property type="match status" value="1"/>
</dbReference>
<dbReference type="EMBL" id="PNBA02000018">
    <property type="protein sequence ID" value="KAG6393595.1"/>
    <property type="molecule type" value="Genomic_DNA"/>
</dbReference>
<dbReference type="Gene3D" id="2.40.50.100">
    <property type="match status" value="1"/>
</dbReference>
<keyword evidence="3" id="KW-1185">Reference proteome</keyword>
<evidence type="ECO:0000313" key="2">
    <source>
        <dbReference type="EMBL" id="KAG6393595.1"/>
    </source>
</evidence>
<proteinExistence type="predicted"/>
<name>A0A8X8WF72_SALSN</name>
<evidence type="ECO:0000256" key="1">
    <source>
        <dbReference type="SAM" id="MobiDB-lite"/>
    </source>
</evidence>
<comment type="caution">
    <text evidence="2">The sequence shown here is derived from an EMBL/GenBank/DDBJ whole genome shotgun (WGS) entry which is preliminary data.</text>
</comment>
<evidence type="ECO:0000313" key="3">
    <source>
        <dbReference type="Proteomes" id="UP000298416"/>
    </source>
</evidence>
<dbReference type="PANTHER" id="PTHR47597">
    <property type="entry name" value="IS A MEMBER OF THE PF|00364 BIOTIN-REQUIRING ENZYMES FAMILY-RELATED"/>
    <property type="match status" value="1"/>
</dbReference>
<sequence length="293" mass="30927">MESAAALRSFDYAVGTNSHIKSVLQRPGIAAYCDLSKLPAYGGKNLSSRKRHAALLVSCAKTSEATISAKGDPNGAVLSDKKSNGAVEKKTPITATFPTGFEVVANFLLLLFFCTLLTEVCDETKIAELKVKLGAFEIHMKRNIDGPPIPAPVVPHATESSAPSKPAVPPPPSKSSAEKVSSFTNVSAEKAAKLAALDASGSSGYVIVSSPTVGSFRRARTLKGKKQPPACKEGDLIKEGQVIGFLDQFGSELPVKSDVAGEVLKLLFSDGGINTSVSYFSKILHYVVIDIFK</sequence>
<dbReference type="Proteomes" id="UP000298416">
    <property type="component" value="Unassembled WGS sequence"/>
</dbReference>
<reference evidence="2" key="1">
    <citation type="submission" date="2018-01" db="EMBL/GenBank/DDBJ databases">
        <authorList>
            <person name="Mao J.F."/>
        </authorList>
    </citation>
    <scope>NUCLEOTIDE SEQUENCE</scope>
    <source>
        <strain evidence="2">Huo1</strain>
        <tissue evidence="2">Leaf</tissue>
    </source>
</reference>
<gene>
    <name evidence="2" type="ORF">SASPL_147839</name>
</gene>
<dbReference type="AlphaFoldDB" id="A0A8X8WF72"/>